<dbReference type="Pfam" id="PF18480">
    <property type="entry name" value="DUF5615"/>
    <property type="match status" value="1"/>
</dbReference>
<organism evidence="2 3">
    <name type="scientific">Aeoliella mucimassa</name>
    <dbReference type="NCBI Taxonomy" id="2527972"/>
    <lineage>
        <taxon>Bacteria</taxon>
        <taxon>Pseudomonadati</taxon>
        <taxon>Planctomycetota</taxon>
        <taxon>Planctomycetia</taxon>
        <taxon>Pirellulales</taxon>
        <taxon>Lacipirellulaceae</taxon>
        <taxon>Aeoliella</taxon>
    </lineage>
</organism>
<dbReference type="KEGG" id="amuc:Pan181_02510"/>
<sequence length="115" mass="12931">MSQLFAKLYLDEDVDVTIGTLIRARAFHVTTTTEASLVGSSDQQQLEYAANNRAVLVTHNRVDFEKLVDTWYRTGKQHAGVVIAIRRSPYAIAESLLKMVNSMTADELVNQLIYI</sequence>
<dbReference type="EMBL" id="CP036278">
    <property type="protein sequence ID" value="QDU54071.1"/>
    <property type="molecule type" value="Genomic_DNA"/>
</dbReference>
<dbReference type="Proteomes" id="UP000315750">
    <property type="component" value="Chromosome"/>
</dbReference>
<protein>
    <recommendedName>
        <fullName evidence="1">DUF5615 domain-containing protein</fullName>
    </recommendedName>
</protein>
<evidence type="ECO:0000313" key="2">
    <source>
        <dbReference type="EMBL" id="QDU54071.1"/>
    </source>
</evidence>
<proteinExistence type="predicted"/>
<reference evidence="2 3" key="1">
    <citation type="submission" date="2019-02" db="EMBL/GenBank/DDBJ databases">
        <title>Deep-cultivation of Planctomycetes and their phenomic and genomic characterization uncovers novel biology.</title>
        <authorList>
            <person name="Wiegand S."/>
            <person name="Jogler M."/>
            <person name="Boedeker C."/>
            <person name="Pinto D."/>
            <person name="Vollmers J."/>
            <person name="Rivas-Marin E."/>
            <person name="Kohn T."/>
            <person name="Peeters S.H."/>
            <person name="Heuer A."/>
            <person name="Rast P."/>
            <person name="Oberbeckmann S."/>
            <person name="Bunk B."/>
            <person name="Jeske O."/>
            <person name="Meyerdierks A."/>
            <person name="Storesund J.E."/>
            <person name="Kallscheuer N."/>
            <person name="Luecker S."/>
            <person name="Lage O.M."/>
            <person name="Pohl T."/>
            <person name="Merkel B.J."/>
            <person name="Hornburger P."/>
            <person name="Mueller R.-W."/>
            <person name="Bruemmer F."/>
            <person name="Labrenz M."/>
            <person name="Spormann A.M."/>
            <person name="Op den Camp H."/>
            <person name="Overmann J."/>
            <person name="Amann R."/>
            <person name="Jetten M.S.M."/>
            <person name="Mascher T."/>
            <person name="Medema M.H."/>
            <person name="Devos D.P."/>
            <person name="Kaster A.-K."/>
            <person name="Ovreas L."/>
            <person name="Rohde M."/>
            <person name="Galperin M.Y."/>
            <person name="Jogler C."/>
        </authorList>
    </citation>
    <scope>NUCLEOTIDE SEQUENCE [LARGE SCALE GENOMIC DNA]</scope>
    <source>
        <strain evidence="2 3">Pan181</strain>
    </source>
</reference>
<evidence type="ECO:0000259" key="1">
    <source>
        <dbReference type="Pfam" id="PF18480"/>
    </source>
</evidence>
<keyword evidence="3" id="KW-1185">Reference proteome</keyword>
<dbReference type="RefSeq" id="WP_145245099.1">
    <property type="nucleotide sequence ID" value="NZ_CP036278.1"/>
</dbReference>
<gene>
    <name evidence="2" type="ORF">Pan181_02510</name>
</gene>
<evidence type="ECO:0000313" key="3">
    <source>
        <dbReference type="Proteomes" id="UP000315750"/>
    </source>
</evidence>
<dbReference type="AlphaFoldDB" id="A0A518AH63"/>
<dbReference type="OrthoDB" id="1550981at2"/>
<feature type="domain" description="DUF5615" evidence="1">
    <location>
        <begin position="7"/>
        <end position="114"/>
    </location>
</feature>
<name>A0A518AH63_9BACT</name>
<dbReference type="InterPro" id="IPR041049">
    <property type="entry name" value="DUF5615"/>
</dbReference>
<accession>A0A518AH63</accession>